<sequence>MSVVRLQRRLSPSLVACRHPASEARKPVSSTLQLGKGLSLEGMCIVCVSAEAAMSPIVPGRVRQASYPDRPCLLQQLWTSPHLSSSSSSSSSCYNSCLSAAAAAAAAAAAKH</sequence>
<proteinExistence type="predicted"/>
<protein>
    <submittedName>
        <fullName evidence="1">Uncharacterized protein</fullName>
    </submittedName>
</protein>
<name>A0AAN8C395_9TELE</name>
<dbReference type="AlphaFoldDB" id="A0AAN8C395"/>
<organism evidence="1 2">
    <name type="scientific">Champsocephalus esox</name>
    <name type="common">pike icefish</name>
    <dbReference type="NCBI Taxonomy" id="159716"/>
    <lineage>
        <taxon>Eukaryota</taxon>
        <taxon>Metazoa</taxon>
        <taxon>Chordata</taxon>
        <taxon>Craniata</taxon>
        <taxon>Vertebrata</taxon>
        <taxon>Euteleostomi</taxon>
        <taxon>Actinopterygii</taxon>
        <taxon>Neopterygii</taxon>
        <taxon>Teleostei</taxon>
        <taxon>Neoteleostei</taxon>
        <taxon>Acanthomorphata</taxon>
        <taxon>Eupercaria</taxon>
        <taxon>Perciformes</taxon>
        <taxon>Notothenioidei</taxon>
        <taxon>Channichthyidae</taxon>
        <taxon>Champsocephalus</taxon>
    </lineage>
</organism>
<dbReference type="EMBL" id="JAULUE010002054">
    <property type="protein sequence ID" value="KAK5895125.1"/>
    <property type="molecule type" value="Genomic_DNA"/>
</dbReference>
<accession>A0AAN8C395</accession>
<dbReference type="Proteomes" id="UP001335648">
    <property type="component" value="Unassembled WGS sequence"/>
</dbReference>
<evidence type="ECO:0000313" key="1">
    <source>
        <dbReference type="EMBL" id="KAK5895125.1"/>
    </source>
</evidence>
<keyword evidence="2" id="KW-1185">Reference proteome</keyword>
<comment type="caution">
    <text evidence="1">The sequence shown here is derived from an EMBL/GenBank/DDBJ whole genome shotgun (WGS) entry which is preliminary data.</text>
</comment>
<evidence type="ECO:0000313" key="2">
    <source>
        <dbReference type="Proteomes" id="UP001335648"/>
    </source>
</evidence>
<gene>
    <name evidence="1" type="ORF">CesoFtcFv8_011745</name>
</gene>
<reference evidence="1 2" key="1">
    <citation type="journal article" date="2023" name="Mol. Biol. Evol.">
        <title>Genomics of Secondarily Temperate Adaptation in the Only Non-Antarctic Icefish.</title>
        <authorList>
            <person name="Rivera-Colon A.G."/>
            <person name="Rayamajhi N."/>
            <person name="Minhas B.F."/>
            <person name="Madrigal G."/>
            <person name="Bilyk K.T."/>
            <person name="Yoon V."/>
            <person name="Hune M."/>
            <person name="Gregory S."/>
            <person name="Cheng C.H.C."/>
            <person name="Catchen J.M."/>
        </authorList>
    </citation>
    <scope>NUCLEOTIDE SEQUENCE [LARGE SCALE GENOMIC DNA]</scope>
    <source>
        <strain evidence="1">JC2023a</strain>
    </source>
</reference>